<dbReference type="Pfam" id="PF03091">
    <property type="entry name" value="CutA1"/>
    <property type="match status" value="1"/>
</dbReference>
<comment type="caution">
    <text evidence="3">The sequence shown here is derived from an EMBL/GenBank/DDBJ whole genome shotgun (WGS) entry which is preliminary data.</text>
</comment>
<keyword evidence="4" id="KW-1185">Reference proteome</keyword>
<dbReference type="Gene3D" id="3.30.70.120">
    <property type="match status" value="1"/>
</dbReference>
<protein>
    <submittedName>
        <fullName evidence="3">Protein CutA</fullName>
    </submittedName>
</protein>
<dbReference type="EMBL" id="SRLO01000049">
    <property type="protein sequence ID" value="TNN81143.1"/>
    <property type="molecule type" value="Genomic_DNA"/>
</dbReference>
<dbReference type="GO" id="GO:0005507">
    <property type="term" value="F:copper ion binding"/>
    <property type="evidence" value="ECO:0007669"/>
    <property type="project" value="TreeGrafter"/>
</dbReference>
<comment type="subunit">
    <text evidence="2">Homotrimer.</text>
</comment>
<dbReference type="AlphaFoldDB" id="A0A4Z2IVA1"/>
<accession>A0A4Z2IVA1</accession>
<evidence type="ECO:0000313" key="3">
    <source>
        <dbReference type="EMBL" id="TNN81143.1"/>
    </source>
</evidence>
<reference evidence="3 4" key="1">
    <citation type="submission" date="2019-03" db="EMBL/GenBank/DDBJ databases">
        <title>First draft genome of Liparis tanakae, snailfish: a comprehensive survey of snailfish specific genes.</title>
        <authorList>
            <person name="Kim W."/>
            <person name="Song I."/>
            <person name="Jeong J.-H."/>
            <person name="Kim D."/>
            <person name="Kim S."/>
            <person name="Ryu S."/>
            <person name="Song J.Y."/>
            <person name="Lee S.K."/>
        </authorList>
    </citation>
    <scope>NUCLEOTIDE SEQUENCE [LARGE SCALE GENOMIC DNA]</scope>
    <source>
        <tissue evidence="3">Muscle</tissue>
    </source>
</reference>
<dbReference type="InterPro" id="IPR004323">
    <property type="entry name" value="Ion_tolerance_CutA"/>
</dbReference>
<dbReference type="InterPro" id="IPR015867">
    <property type="entry name" value="N-reg_PII/ATP_PRibTrfase_C"/>
</dbReference>
<evidence type="ECO:0000256" key="1">
    <source>
        <dbReference type="ARBA" id="ARBA00010169"/>
    </source>
</evidence>
<evidence type="ECO:0000256" key="2">
    <source>
        <dbReference type="ARBA" id="ARBA00011233"/>
    </source>
</evidence>
<dbReference type="PANTHER" id="PTHR23419">
    <property type="entry name" value="DIVALENT CATION TOLERANCE CUTA-RELATED"/>
    <property type="match status" value="1"/>
</dbReference>
<name>A0A4Z2IVA1_9TELE</name>
<dbReference type="OrthoDB" id="2017693at2759"/>
<sequence length="91" mass="10631">MAPVPLWARRVHRGAGLTSCWFWFCRYYWKGDIQDASEVLMLVKTKSSRVQRVVEYVRSVHPYANPEVLSLPVQDGSVEYLRWMDDAVPDD</sequence>
<organism evidence="3 4">
    <name type="scientific">Liparis tanakae</name>
    <name type="common">Tanaka's snailfish</name>
    <dbReference type="NCBI Taxonomy" id="230148"/>
    <lineage>
        <taxon>Eukaryota</taxon>
        <taxon>Metazoa</taxon>
        <taxon>Chordata</taxon>
        <taxon>Craniata</taxon>
        <taxon>Vertebrata</taxon>
        <taxon>Euteleostomi</taxon>
        <taxon>Actinopterygii</taxon>
        <taxon>Neopterygii</taxon>
        <taxon>Teleostei</taxon>
        <taxon>Neoteleostei</taxon>
        <taxon>Acanthomorphata</taxon>
        <taxon>Eupercaria</taxon>
        <taxon>Perciformes</taxon>
        <taxon>Cottioidei</taxon>
        <taxon>Cottales</taxon>
        <taxon>Liparidae</taxon>
        <taxon>Liparis</taxon>
    </lineage>
</organism>
<gene>
    <name evidence="3" type="primary">cuta_1</name>
    <name evidence="3" type="ORF">EYF80_008799</name>
</gene>
<dbReference type="PANTHER" id="PTHR23419:SF2">
    <property type="entry name" value="CUTA DIVALENT CATION TOLERANCE HOMOLOG-LIKE"/>
    <property type="match status" value="1"/>
</dbReference>
<dbReference type="SUPFAM" id="SSF54913">
    <property type="entry name" value="GlnB-like"/>
    <property type="match status" value="1"/>
</dbReference>
<comment type="similarity">
    <text evidence="1">Belongs to the CutA family.</text>
</comment>
<dbReference type="InterPro" id="IPR011322">
    <property type="entry name" value="N-reg_PII-like_a/b"/>
</dbReference>
<dbReference type="Proteomes" id="UP000314294">
    <property type="component" value="Unassembled WGS sequence"/>
</dbReference>
<proteinExistence type="inferred from homology"/>
<dbReference type="GO" id="GO:0010038">
    <property type="term" value="P:response to metal ion"/>
    <property type="evidence" value="ECO:0007669"/>
    <property type="project" value="InterPro"/>
</dbReference>
<evidence type="ECO:0000313" key="4">
    <source>
        <dbReference type="Proteomes" id="UP000314294"/>
    </source>
</evidence>